<dbReference type="EMBL" id="JACHLZ010000001">
    <property type="protein sequence ID" value="MBB5830856.1"/>
    <property type="molecule type" value="Genomic_DNA"/>
</dbReference>
<dbReference type="EMBL" id="JACHLZ010000001">
    <property type="protein sequence ID" value="MBB5830858.1"/>
    <property type="molecule type" value="Genomic_DNA"/>
</dbReference>
<dbReference type="RefSeq" id="WP_184324412.1">
    <property type="nucleotide sequence ID" value="NZ_JACHLZ010000001.1"/>
</dbReference>
<feature type="compositionally biased region" description="Polar residues" evidence="1">
    <location>
        <begin position="76"/>
        <end position="86"/>
    </location>
</feature>
<dbReference type="AlphaFoldDB" id="A0A841ACM5"/>
<evidence type="ECO:0000313" key="3">
    <source>
        <dbReference type="EMBL" id="MBB5830858.1"/>
    </source>
</evidence>
<reference evidence="3 4" key="1">
    <citation type="submission" date="2020-08" db="EMBL/GenBank/DDBJ databases">
        <title>Sequencing the genomes of 1000 actinobacteria strains.</title>
        <authorList>
            <person name="Klenk H.-P."/>
        </authorList>
    </citation>
    <scope>NUCLEOTIDE SEQUENCE [LARGE SCALE GENOMIC DNA]</scope>
    <source>
        <strain evidence="3 4">DSM 28796</strain>
    </source>
</reference>
<dbReference type="InterPro" id="IPR029013">
    <property type="entry name" value="HP0062-like_sf"/>
</dbReference>
<name>A0A841ACM5_9MICO</name>
<gene>
    <name evidence="2" type="ORF">HNR70_000669</name>
    <name evidence="3" type="ORF">HNR70_000671</name>
</gene>
<evidence type="ECO:0000256" key="1">
    <source>
        <dbReference type="SAM" id="MobiDB-lite"/>
    </source>
</evidence>
<organism evidence="3 4">
    <name type="scientific">Brachybacterium aquaticum</name>
    <dbReference type="NCBI Taxonomy" id="1432564"/>
    <lineage>
        <taxon>Bacteria</taxon>
        <taxon>Bacillati</taxon>
        <taxon>Actinomycetota</taxon>
        <taxon>Actinomycetes</taxon>
        <taxon>Micrococcales</taxon>
        <taxon>Dermabacteraceae</taxon>
        <taxon>Brachybacterium</taxon>
    </lineage>
</organism>
<evidence type="ECO:0000313" key="2">
    <source>
        <dbReference type="EMBL" id="MBB5830856.1"/>
    </source>
</evidence>
<proteinExistence type="predicted"/>
<protein>
    <submittedName>
        <fullName evidence="3">Uncharacterized protein (DUF2461 family)</fullName>
    </submittedName>
</protein>
<keyword evidence="4" id="KW-1185">Reference proteome</keyword>
<dbReference type="Gene3D" id="1.10.287.1060">
    <property type="entry name" value="ESAT-6-like"/>
    <property type="match status" value="1"/>
</dbReference>
<accession>A0A841ACM5</accession>
<dbReference type="Proteomes" id="UP000588158">
    <property type="component" value="Unassembled WGS sequence"/>
</dbReference>
<dbReference type="SUPFAM" id="SSF158414">
    <property type="entry name" value="HP0062-like"/>
    <property type="match status" value="1"/>
</dbReference>
<comment type="caution">
    <text evidence="3">The sequence shown here is derived from an EMBL/GenBank/DDBJ whole genome shotgun (WGS) entry which is preliminary data.</text>
</comment>
<feature type="region of interest" description="Disordered" evidence="1">
    <location>
        <begin position="63"/>
        <end position="86"/>
    </location>
</feature>
<sequence length="86" mass="9767">MKKGMTPEAVEQMGTQITEAGEQVQQIFTAVQGRVTEFDWTGEDRDRYIQEFESTVGQLVQQVQQQAQEFGDRARNNANQQRDASA</sequence>
<evidence type="ECO:0000313" key="4">
    <source>
        <dbReference type="Proteomes" id="UP000588158"/>
    </source>
</evidence>